<evidence type="ECO:0000313" key="1">
    <source>
        <dbReference type="EMBL" id="KAK7081144.1"/>
    </source>
</evidence>
<name>A0AAN9AAZ6_HALRR</name>
<organism evidence="1 2">
    <name type="scientific">Halocaridina rubra</name>
    <name type="common">Hawaiian red shrimp</name>
    <dbReference type="NCBI Taxonomy" id="373956"/>
    <lineage>
        <taxon>Eukaryota</taxon>
        <taxon>Metazoa</taxon>
        <taxon>Ecdysozoa</taxon>
        <taxon>Arthropoda</taxon>
        <taxon>Crustacea</taxon>
        <taxon>Multicrustacea</taxon>
        <taxon>Malacostraca</taxon>
        <taxon>Eumalacostraca</taxon>
        <taxon>Eucarida</taxon>
        <taxon>Decapoda</taxon>
        <taxon>Pleocyemata</taxon>
        <taxon>Caridea</taxon>
        <taxon>Atyoidea</taxon>
        <taxon>Atyidae</taxon>
        <taxon>Halocaridina</taxon>
    </lineage>
</organism>
<sequence length="96" mass="10939">MAMPMVLNFGNTCPSGRTCEFNLSGCRFQTRHCLKLEMAFSRAFMLKRWEGFPQLEVEDRLPPEDDPFSLSFTLHFLLSFFSDGGQVNCLIVPPVS</sequence>
<accession>A0AAN9AAZ6</accession>
<dbReference type="AlphaFoldDB" id="A0AAN9AAZ6"/>
<evidence type="ECO:0000313" key="2">
    <source>
        <dbReference type="Proteomes" id="UP001381693"/>
    </source>
</evidence>
<protein>
    <submittedName>
        <fullName evidence="1">Uncharacterized protein</fullName>
    </submittedName>
</protein>
<reference evidence="1 2" key="1">
    <citation type="submission" date="2023-11" db="EMBL/GenBank/DDBJ databases">
        <title>Halocaridina rubra genome assembly.</title>
        <authorList>
            <person name="Smith C."/>
        </authorList>
    </citation>
    <scope>NUCLEOTIDE SEQUENCE [LARGE SCALE GENOMIC DNA]</scope>
    <source>
        <strain evidence="1">EP-1</strain>
        <tissue evidence="1">Whole</tissue>
    </source>
</reference>
<dbReference type="Proteomes" id="UP001381693">
    <property type="component" value="Unassembled WGS sequence"/>
</dbReference>
<gene>
    <name evidence="1" type="ORF">SK128_007096</name>
</gene>
<keyword evidence="2" id="KW-1185">Reference proteome</keyword>
<dbReference type="EMBL" id="JAXCGZ010005692">
    <property type="protein sequence ID" value="KAK7081144.1"/>
    <property type="molecule type" value="Genomic_DNA"/>
</dbReference>
<comment type="caution">
    <text evidence="1">The sequence shown here is derived from an EMBL/GenBank/DDBJ whole genome shotgun (WGS) entry which is preliminary data.</text>
</comment>
<proteinExistence type="predicted"/>